<keyword evidence="1" id="KW-0472">Membrane</keyword>
<comment type="caution">
    <text evidence="2">The sequence shown here is derived from an EMBL/GenBank/DDBJ whole genome shotgun (WGS) entry which is preliminary data.</text>
</comment>
<feature type="transmembrane region" description="Helical" evidence="1">
    <location>
        <begin position="78"/>
        <end position="96"/>
    </location>
</feature>
<sequence length="623" mass="69143">MTAPRASRLLRSSQTNATYGGAQLPDGYELRCLSPDLNWISAAPDSKVLPPPIAFAKTFLRSNVEDTAHIKLCRPRRWMKALLSIVQLVSASITLYNSRGDQLSRFGYAAYGLSVIPYALMSFINLLCNISMGEWPCRYVLRTAILEESMRRTGSRVDGAVGTVRDLAPESTGADMSAPERPHLKDGYTLASLSVELPETEKPSVDDRPKLVVSVGDVRRKFRFDPDAAGGDAGIRLFNFKIADLNDRICPSALSPEKGRGWGIIRDIPSERTWIWWGYVFADVLCILLPTAAIFLPYVIVNSLTGYKAQSSTVAERAWMTSWLVVSQIIICAALVMPVLSAPILTSSRCQKYLTIIWDLILFFITNYVAHAATTPGLIGTLDPAIYIGYKTWISIPSIFALFLPYGGLVRSICIMVGISRLSPFGLDEVTMALLSGTIVLVARDPRRWQPSQTEELIRVKLPAMFHDITDEEASRSLAQFKVEGPNFPVVKIDSNKYNMFGETVLPPGYLFCSVRTDVSMFIQPLCEGHLKEYMLLVRGPRASTIRPDMMRLGFNKDTSADHVGAIQNLLRSNLISAIVTLYASRGDQISRFGYAAYGLWTLIWGGIDLKLTLGLHLRRVHS</sequence>
<reference evidence="2" key="2">
    <citation type="journal article" name="Front. Microbiol.">
        <title>Degradative Capacity of Two Strains of Rhodonia placenta: From Phenotype to Genotype.</title>
        <authorList>
            <person name="Kolle M."/>
            <person name="Horta M.A.C."/>
            <person name="Nowrousian M."/>
            <person name="Ohm R.A."/>
            <person name="Benz J.P."/>
            <person name="Pilgard A."/>
        </authorList>
    </citation>
    <scope>NUCLEOTIDE SEQUENCE</scope>
    <source>
        <strain evidence="2">FPRL280</strain>
    </source>
</reference>
<evidence type="ECO:0000313" key="2">
    <source>
        <dbReference type="EMBL" id="KAF9813558.1"/>
    </source>
</evidence>
<evidence type="ECO:0000256" key="1">
    <source>
        <dbReference type="SAM" id="Phobius"/>
    </source>
</evidence>
<proteinExistence type="predicted"/>
<dbReference type="EMBL" id="JADOXO010000101">
    <property type="protein sequence ID" value="KAF9813558.1"/>
    <property type="molecule type" value="Genomic_DNA"/>
</dbReference>
<keyword evidence="1" id="KW-1133">Transmembrane helix</keyword>
<feature type="transmembrane region" description="Helical" evidence="1">
    <location>
        <begin position="320"/>
        <end position="341"/>
    </location>
</feature>
<accession>A0A8H7U206</accession>
<evidence type="ECO:0000313" key="3">
    <source>
        <dbReference type="Proteomes" id="UP000639403"/>
    </source>
</evidence>
<feature type="transmembrane region" description="Helical" evidence="1">
    <location>
        <begin position="393"/>
        <end position="413"/>
    </location>
</feature>
<dbReference type="AlphaFoldDB" id="A0A8H7U206"/>
<reference evidence="2" key="1">
    <citation type="submission" date="2020-11" db="EMBL/GenBank/DDBJ databases">
        <authorList>
            <person name="Koelle M."/>
            <person name="Horta M.A.C."/>
            <person name="Nowrousian M."/>
            <person name="Ohm R.A."/>
            <person name="Benz P."/>
            <person name="Pilgard A."/>
        </authorList>
    </citation>
    <scope>NUCLEOTIDE SEQUENCE</scope>
    <source>
        <strain evidence="2">FPRL280</strain>
    </source>
</reference>
<keyword evidence="1" id="KW-0812">Transmembrane</keyword>
<feature type="transmembrane region" description="Helical" evidence="1">
    <location>
        <begin position="353"/>
        <end position="373"/>
    </location>
</feature>
<protein>
    <submittedName>
        <fullName evidence="2">Uncharacterized protein</fullName>
    </submittedName>
</protein>
<dbReference type="Proteomes" id="UP000639403">
    <property type="component" value="Unassembled WGS sequence"/>
</dbReference>
<feature type="transmembrane region" description="Helical" evidence="1">
    <location>
        <begin position="274"/>
        <end position="300"/>
    </location>
</feature>
<feature type="transmembrane region" description="Helical" evidence="1">
    <location>
        <begin position="108"/>
        <end position="128"/>
    </location>
</feature>
<gene>
    <name evidence="2" type="ORF">IEO21_05490</name>
</gene>
<organism evidence="2 3">
    <name type="scientific">Rhodonia placenta</name>
    <dbReference type="NCBI Taxonomy" id="104341"/>
    <lineage>
        <taxon>Eukaryota</taxon>
        <taxon>Fungi</taxon>
        <taxon>Dikarya</taxon>
        <taxon>Basidiomycota</taxon>
        <taxon>Agaricomycotina</taxon>
        <taxon>Agaricomycetes</taxon>
        <taxon>Polyporales</taxon>
        <taxon>Adustoporiaceae</taxon>
        <taxon>Rhodonia</taxon>
    </lineage>
</organism>
<name>A0A8H7U206_9APHY</name>